<dbReference type="EMBL" id="CCBN010000001">
    <property type="protein sequence ID" value="CDO51251.1"/>
    <property type="molecule type" value="Genomic_DNA"/>
</dbReference>
<dbReference type="GO" id="GO:0005524">
    <property type="term" value="F:ATP binding"/>
    <property type="evidence" value="ECO:0007669"/>
    <property type="project" value="UniProtKB-KW"/>
</dbReference>
<dbReference type="GO" id="GO:0004140">
    <property type="term" value="F:dephospho-CoA kinase activity"/>
    <property type="evidence" value="ECO:0007669"/>
    <property type="project" value="InterPro"/>
</dbReference>
<organism evidence="5 6">
    <name type="scientific">Geotrichum candidum</name>
    <name type="common">Oospora lactis</name>
    <name type="synonym">Dipodascus geotrichum</name>
    <dbReference type="NCBI Taxonomy" id="1173061"/>
    <lineage>
        <taxon>Eukaryota</taxon>
        <taxon>Fungi</taxon>
        <taxon>Dikarya</taxon>
        <taxon>Ascomycota</taxon>
        <taxon>Saccharomycotina</taxon>
        <taxon>Dipodascomycetes</taxon>
        <taxon>Dipodascales</taxon>
        <taxon>Dipodascaceae</taxon>
        <taxon>Geotrichum</taxon>
    </lineage>
</organism>
<comment type="similarity">
    <text evidence="1">Belongs to the CoaE family.</text>
</comment>
<gene>
    <name evidence="5" type="ORF">BN980_GECA01s03167g</name>
</gene>
<accession>A0A0J9X2K8</accession>
<evidence type="ECO:0000256" key="3">
    <source>
        <dbReference type="ARBA" id="ARBA00022840"/>
    </source>
</evidence>
<keyword evidence="6" id="KW-1185">Reference proteome</keyword>
<keyword evidence="5" id="KW-0418">Kinase</keyword>
<dbReference type="InterPro" id="IPR027417">
    <property type="entry name" value="P-loop_NTPase"/>
</dbReference>
<keyword evidence="3" id="KW-0067">ATP-binding</keyword>
<keyword evidence="5" id="KW-0808">Transferase</keyword>
<dbReference type="CDD" id="cd02022">
    <property type="entry name" value="DPCK"/>
    <property type="match status" value="1"/>
</dbReference>
<dbReference type="SUPFAM" id="SSF52540">
    <property type="entry name" value="P-loop containing nucleoside triphosphate hydrolases"/>
    <property type="match status" value="1"/>
</dbReference>
<dbReference type="Gene3D" id="3.40.50.300">
    <property type="entry name" value="P-loop containing nucleotide triphosphate hydrolases"/>
    <property type="match status" value="1"/>
</dbReference>
<proteinExistence type="inferred from homology"/>
<evidence type="ECO:0000313" key="6">
    <source>
        <dbReference type="Proteomes" id="UP000242525"/>
    </source>
</evidence>
<dbReference type="HAMAP" id="MF_00376">
    <property type="entry name" value="Dephospho_CoA_kinase"/>
    <property type="match status" value="1"/>
</dbReference>
<keyword evidence="4" id="KW-0472">Membrane</keyword>
<dbReference type="STRING" id="1173061.A0A0J9X2K8"/>
<dbReference type="PROSITE" id="PS51219">
    <property type="entry name" value="DPCK"/>
    <property type="match status" value="1"/>
</dbReference>
<dbReference type="OrthoDB" id="247245at2759"/>
<evidence type="ECO:0000256" key="4">
    <source>
        <dbReference type="SAM" id="Phobius"/>
    </source>
</evidence>
<dbReference type="AlphaFoldDB" id="A0A0J9X2K8"/>
<protein>
    <submittedName>
        <fullName evidence="5">Similar to Saccharomyces cerevisiae YDR196C CAB5 Probable dephospho-CoA kinase (DPCK) that catalyzes the last step in coenzyme A biosynthesis</fullName>
    </submittedName>
</protein>
<evidence type="ECO:0000313" key="5">
    <source>
        <dbReference type="EMBL" id="CDO51251.1"/>
    </source>
</evidence>
<reference evidence="5" key="1">
    <citation type="submission" date="2014-03" db="EMBL/GenBank/DDBJ databases">
        <authorList>
            <person name="Casaregola S."/>
        </authorList>
    </citation>
    <scope>NUCLEOTIDE SEQUENCE [LARGE SCALE GENOMIC DNA]</scope>
    <source>
        <strain evidence="5">CLIB 918</strain>
    </source>
</reference>
<keyword evidence="4" id="KW-0812">Transmembrane</keyword>
<dbReference type="PANTHER" id="PTHR10695:SF46">
    <property type="entry name" value="BIFUNCTIONAL COENZYME A SYNTHASE-RELATED"/>
    <property type="match status" value="1"/>
</dbReference>
<sequence length="234" mass="25654">MIILGLTGGIATGKSTVSNRLRTHHNLTIVDADIIARTVVEPGTPAYKKIVAHFGPTTPDLLLDDGSLNRPALGRAVFGNEPERLFLNSVVHPAVRKEMLRQTIVAYIRGSDIVVLDIPLLFESKLDRFCSTTVVVSCSEEQELARLLARDSHLTEEDARKRIASQMALEEKRKRAGHVIDNSGTLDELYAQIDDLVAKIRPSPVANLATWLGPPVVTGVALIALLFQQLRPKL</sequence>
<dbReference type="Proteomes" id="UP000242525">
    <property type="component" value="Unassembled WGS sequence"/>
</dbReference>
<dbReference type="GO" id="GO:0005737">
    <property type="term" value="C:cytoplasm"/>
    <property type="evidence" value="ECO:0007669"/>
    <property type="project" value="UniProtKB-ARBA"/>
</dbReference>
<evidence type="ECO:0000256" key="2">
    <source>
        <dbReference type="ARBA" id="ARBA00022741"/>
    </source>
</evidence>
<dbReference type="NCBIfam" id="TIGR00152">
    <property type="entry name" value="dephospho-CoA kinase"/>
    <property type="match status" value="1"/>
</dbReference>
<dbReference type="Pfam" id="PF01121">
    <property type="entry name" value="CoaE"/>
    <property type="match status" value="1"/>
</dbReference>
<dbReference type="GO" id="GO:0015937">
    <property type="term" value="P:coenzyme A biosynthetic process"/>
    <property type="evidence" value="ECO:0007669"/>
    <property type="project" value="InterPro"/>
</dbReference>
<keyword evidence="2" id="KW-0547">Nucleotide-binding</keyword>
<feature type="transmembrane region" description="Helical" evidence="4">
    <location>
        <begin position="208"/>
        <end position="227"/>
    </location>
</feature>
<dbReference type="InterPro" id="IPR001977">
    <property type="entry name" value="Depp_CoAkinase"/>
</dbReference>
<keyword evidence="4" id="KW-1133">Transmembrane helix</keyword>
<comment type="caution">
    <text evidence="5">The sequence shown here is derived from an EMBL/GenBank/DDBJ whole genome shotgun (WGS) entry which is preliminary data.</text>
</comment>
<evidence type="ECO:0000256" key="1">
    <source>
        <dbReference type="ARBA" id="ARBA00009018"/>
    </source>
</evidence>
<dbReference type="PANTHER" id="PTHR10695">
    <property type="entry name" value="DEPHOSPHO-COA KINASE-RELATED"/>
    <property type="match status" value="1"/>
</dbReference>
<dbReference type="FunFam" id="3.40.50.300:FF:000485">
    <property type="entry name" value="Dephospho-CoA kinase CAB5"/>
    <property type="match status" value="1"/>
</dbReference>
<name>A0A0J9X2K8_GEOCN</name>